<protein>
    <recommendedName>
        <fullName evidence="3">Ricin B lectin domain-containing protein</fullName>
    </recommendedName>
</protein>
<dbReference type="InterPro" id="IPR035992">
    <property type="entry name" value="Ricin_B-like_lectins"/>
</dbReference>
<dbReference type="Proteomes" id="UP000183567">
    <property type="component" value="Unassembled WGS sequence"/>
</dbReference>
<dbReference type="OrthoDB" id="2694830at2759"/>
<reference evidence="1 2" key="1">
    <citation type="submission" date="2016-03" db="EMBL/GenBank/DDBJ databases">
        <title>Comparative genomics of the ectomycorrhizal sister species Rhizopogon vinicolor and Rhizopogon vesiculosus (Basidiomycota: Boletales) reveals a divergence of the mating type B locus.</title>
        <authorList>
            <person name="Mujic A.B."/>
            <person name="Kuo A."/>
            <person name="Tritt A."/>
            <person name="Lipzen A."/>
            <person name="Chen C."/>
            <person name="Johnson J."/>
            <person name="Sharma A."/>
            <person name="Barry K."/>
            <person name="Grigoriev I.V."/>
            <person name="Spatafora J.W."/>
        </authorList>
    </citation>
    <scope>NUCLEOTIDE SEQUENCE [LARGE SCALE GENOMIC DNA]</scope>
    <source>
        <strain evidence="1 2">AM-OR11-056</strain>
    </source>
</reference>
<name>A0A1J8QES5_9AGAM</name>
<gene>
    <name evidence="1" type="ORF">AZE42_04231</name>
</gene>
<proteinExistence type="predicted"/>
<organism evidence="1 2">
    <name type="scientific">Rhizopogon vesiculosus</name>
    <dbReference type="NCBI Taxonomy" id="180088"/>
    <lineage>
        <taxon>Eukaryota</taxon>
        <taxon>Fungi</taxon>
        <taxon>Dikarya</taxon>
        <taxon>Basidiomycota</taxon>
        <taxon>Agaricomycotina</taxon>
        <taxon>Agaricomycetes</taxon>
        <taxon>Agaricomycetidae</taxon>
        <taxon>Boletales</taxon>
        <taxon>Suillineae</taxon>
        <taxon>Rhizopogonaceae</taxon>
        <taxon>Rhizopogon</taxon>
    </lineage>
</organism>
<keyword evidence="2" id="KW-1185">Reference proteome</keyword>
<evidence type="ECO:0000313" key="1">
    <source>
        <dbReference type="EMBL" id="OJA19445.1"/>
    </source>
</evidence>
<evidence type="ECO:0000313" key="2">
    <source>
        <dbReference type="Proteomes" id="UP000183567"/>
    </source>
</evidence>
<dbReference type="AlphaFoldDB" id="A0A1J8QES5"/>
<dbReference type="SUPFAM" id="SSF50370">
    <property type="entry name" value="Ricin B-like lectins"/>
    <property type="match status" value="1"/>
</dbReference>
<dbReference type="EMBL" id="LVVM01001037">
    <property type="protein sequence ID" value="OJA19445.1"/>
    <property type="molecule type" value="Genomic_DNA"/>
</dbReference>
<dbReference type="Gene3D" id="2.80.10.50">
    <property type="match status" value="1"/>
</dbReference>
<sequence>MAHLPNAGLYNIFSNAVKTAAATILPDEDVLRGMTKATKKWTLTYVDQPNGVCMISDTLQGGFLGLKQTADVEMTGAIYLSGDQQRWILKKAGDDYTISQMVNGEERFWYLAGLGDMIKTSSSEDKQTWEFELTS</sequence>
<evidence type="ECO:0008006" key="3">
    <source>
        <dbReference type="Google" id="ProtNLM"/>
    </source>
</evidence>
<comment type="caution">
    <text evidence="1">The sequence shown here is derived from an EMBL/GenBank/DDBJ whole genome shotgun (WGS) entry which is preliminary data.</text>
</comment>
<accession>A0A1J8QES5</accession>